<protein>
    <recommendedName>
        <fullName evidence="4">PS II complex 12 kDa extrinsic protein</fullName>
    </recommendedName>
</protein>
<evidence type="ECO:0000313" key="3">
    <source>
        <dbReference type="Proteomes" id="UP000751190"/>
    </source>
</evidence>
<gene>
    <name evidence="2" type="ORF">KFE25_004063</name>
</gene>
<dbReference type="EMBL" id="JAGTXO010000015">
    <property type="protein sequence ID" value="KAG8463790.1"/>
    <property type="molecule type" value="Genomic_DNA"/>
</dbReference>
<dbReference type="Proteomes" id="UP000751190">
    <property type="component" value="Unassembled WGS sequence"/>
</dbReference>
<proteinExistence type="predicted"/>
<feature type="chain" id="PRO_5035299299" description="PS II complex 12 kDa extrinsic protein" evidence="1">
    <location>
        <begin position="26"/>
        <end position="148"/>
    </location>
</feature>
<evidence type="ECO:0008006" key="4">
    <source>
        <dbReference type="Google" id="ProtNLM"/>
    </source>
</evidence>
<accession>A0A8J6CBK2</accession>
<feature type="signal peptide" evidence="1">
    <location>
        <begin position="1"/>
        <end position="25"/>
    </location>
</feature>
<name>A0A8J6CBK2_DIALT</name>
<dbReference type="AlphaFoldDB" id="A0A8J6CBK2"/>
<organism evidence="2 3">
    <name type="scientific">Diacronema lutheri</name>
    <name type="common">Unicellular marine alga</name>
    <name type="synonym">Monochrysis lutheri</name>
    <dbReference type="NCBI Taxonomy" id="2081491"/>
    <lineage>
        <taxon>Eukaryota</taxon>
        <taxon>Haptista</taxon>
        <taxon>Haptophyta</taxon>
        <taxon>Pavlovophyceae</taxon>
        <taxon>Pavlovales</taxon>
        <taxon>Pavlovaceae</taxon>
        <taxon>Diacronema</taxon>
    </lineage>
</organism>
<keyword evidence="1" id="KW-0732">Signal</keyword>
<sequence length="148" mass="15867">MHAGRRALSCAVLLACGHAVTGTSAFTSRRAFCGGLTAVTCGLALRPVAAAPPELLRDGNAVRCENGTGDACEAAAEGNELIKRLQEQSRANRDRNEQDVRARWTRNAGYDEYFAVYGLKVVPKEGGGYALMAEGEYAQLQKQMSQSK</sequence>
<keyword evidence="3" id="KW-1185">Reference proteome</keyword>
<reference evidence="2" key="1">
    <citation type="submission" date="2021-05" db="EMBL/GenBank/DDBJ databases">
        <title>The genome of the haptophyte Pavlova lutheri (Diacronema luteri, Pavlovales) - a model for lipid biosynthesis in eukaryotic algae.</title>
        <authorList>
            <person name="Hulatt C.J."/>
            <person name="Posewitz M.C."/>
        </authorList>
    </citation>
    <scope>NUCLEOTIDE SEQUENCE</scope>
    <source>
        <strain evidence="2">NIVA-4/92</strain>
    </source>
</reference>
<comment type="caution">
    <text evidence="2">The sequence shown here is derived from an EMBL/GenBank/DDBJ whole genome shotgun (WGS) entry which is preliminary data.</text>
</comment>
<evidence type="ECO:0000313" key="2">
    <source>
        <dbReference type="EMBL" id="KAG8463790.1"/>
    </source>
</evidence>
<evidence type="ECO:0000256" key="1">
    <source>
        <dbReference type="SAM" id="SignalP"/>
    </source>
</evidence>